<organism evidence="9 10">
    <name type="scientific">Methanococcoides methylutens MM1</name>
    <dbReference type="NCBI Taxonomy" id="1434104"/>
    <lineage>
        <taxon>Archaea</taxon>
        <taxon>Methanobacteriati</taxon>
        <taxon>Methanobacteriota</taxon>
        <taxon>Stenosarchaea group</taxon>
        <taxon>Methanomicrobia</taxon>
        <taxon>Methanosarcinales</taxon>
        <taxon>Methanosarcinaceae</taxon>
        <taxon>Methanococcoides</taxon>
    </lineage>
</organism>
<dbReference type="HAMAP" id="MF_00454">
    <property type="entry name" value="FluC"/>
    <property type="match status" value="1"/>
</dbReference>
<evidence type="ECO:0000256" key="4">
    <source>
        <dbReference type="ARBA" id="ARBA00022989"/>
    </source>
</evidence>
<evidence type="ECO:0000313" key="9">
    <source>
        <dbReference type="EMBL" id="AKB85955.1"/>
    </source>
</evidence>
<comment type="activity regulation">
    <text evidence="8">Na(+) is not transported, but it plays an essential structural role and its presence is essential for fluoride channel function.</text>
</comment>
<dbReference type="OrthoDB" id="253428at2157"/>
<dbReference type="GO" id="GO:0062054">
    <property type="term" value="F:fluoride channel activity"/>
    <property type="evidence" value="ECO:0007669"/>
    <property type="project" value="UniProtKB-UniRule"/>
</dbReference>
<feature type="binding site" evidence="8">
    <location>
        <position position="75"/>
    </location>
    <ligand>
        <name>Na(+)</name>
        <dbReference type="ChEBI" id="CHEBI:29101"/>
        <note>structural</note>
    </ligand>
</feature>
<dbReference type="AlphaFoldDB" id="A0A0E3X0Q4"/>
<dbReference type="GeneID" id="24894478"/>
<name>A0A0E3X0Q4_METMT</name>
<dbReference type="GO" id="GO:0046872">
    <property type="term" value="F:metal ion binding"/>
    <property type="evidence" value="ECO:0007669"/>
    <property type="project" value="UniProtKB-KW"/>
</dbReference>
<dbReference type="PANTHER" id="PTHR28259:SF1">
    <property type="entry name" value="FLUORIDE EXPORT PROTEIN 1-RELATED"/>
    <property type="match status" value="1"/>
</dbReference>
<evidence type="ECO:0000256" key="7">
    <source>
        <dbReference type="ARBA" id="ARBA00035585"/>
    </source>
</evidence>
<sequence>MPAGLEAMLLVGLGGTIGACLRYIVSGTLPMLKGIPTGTLLVNVIGSTILATLTFISEPFGSIHLINIGMLGSFTTFSTFAYETFRLLEEGQKILFASNIALNLLLCLSGVFIGQQIASLI</sequence>
<gene>
    <name evidence="8" type="primary">fluC</name>
    <name evidence="8" type="synonym">crcB</name>
    <name evidence="9" type="ORF">MCMEM_1902</name>
</gene>
<evidence type="ECO:0000313" key="10">
    <source>
        <dbReference type="Proteomes" id="UP000033048"/>
    </source>
</evidence>
<keyword evidence="4 8" id="KW-1133">Transmembrane helix</keyword>
<evidence type="ECO:0000256" key="8">
    <source>
        <dbReference type="HAMAP-Rule" id="MF_00454"/>
    </source>
</evidence>
<evidence type="ECO:0000256" key="1">
    <source>
        <dbReference type="ARBA" id="ARBA00004651"/>
    </source>
</evidence>
<dbReference type="KEGG" id="mmet:MCMEM_1902"/>
<keyword evidence="8" id="KW-0407">Ion channel</keyword>
<evidence type="ECO:0000256" key="5">
    <source>
        <dbReference type="ARBA" id="ARBA00023136"/>
    </source>
</evidence>
<dbReference type="RefSeq" id="WP_048205981.1">
    <property type="nucleotide sequence ID" value="NZ_CP009518.1"/>
</dbReference>
<evidence type="ECO:0000256" key="3">
    <source>
        <dbReference type="ARBA" id="ARBA00022692"/>
    </source>
</evidence>
<dbReference type="NCBIfam" id="TIGR00494">
    <property type="entry name" value="crcB"/>
    <property type="match status" value="1"/>
</dbReference>
<dbReference type="GO" id="GO:0140114">
    <property type="term" value="P:cellular detoxification of fluoride"/>
    <property type="evidence" value="ECO:0007669"/>
    <property type="project" value="UniProtKB-UniRule"/>
</dbReference>
<feature type="transmembrane region" description="Helical" evidence="8">
    <location>
        <begin position="6"/>
        <end position="25"/>
    </location>
</feature>
<evidence type="ECO:0000256" key="6">
    <source>
        <dbReference type="ARBA" id="ARBA00035120"/>
    </source>
</evidence>
<dbReference type="EMBL" id="CP009518">
    <property type="protein sequence ID" value="AKB85955.1"/>
    <property type="molecule type" value="Genomic_DNA"/>
</dbReference>
<keyword evidence="8" id="KW-0479">Metal-binding</keyword>
<feature type="transmembrane region" description="Helical" evidence="8">
    <location>
        <begin position="37"/>
        <end position="56"/>
    </location>
</feature>
<dbReference type="Pfam" id="PF02537">
    <property type="entry name" value="CRCB"/>
    <property type="match status" value="1"/>
</dbReference>
<reference evidence="9 10" key="1">
    <citation type="submission" date="2014-07" db="EMBL/GenBank/DDBJ databases">
        <title>Methanogenic archaea and the global carbon cycle.</title>
        <authorList>
            <person name="Henriksen J.R."/>
            <person name="Luke J."/>
            <person name="Reinhart S."/>
            <person name="Benedict M.N."/>
            <person name="Youngblut N.D."/>
            <person name="Metcalf M.E."/>
            <person name="Whitaker R.J."/>
            <person name="Metcalf W.W."/>
        </authorList>
    </citation>
    <scope>NUCLEOTIDE SEQUENCE [LARGE SCALE GENOMIC DNA]</scope>
    <source>
        <strain evidence="9 10">MM1</strain>
    </source>
</reference>
<comment type="function">
    <text evidence="8">Fluoride-specific ion channel. Important for reducing fluoride concentration in the cell, thus reducing its toxicity.</text>
</comment>
<dbReference type="Proteomes" id="UP000033048">
    <property type="component" value="Chromosome"/>
</dbReference>
<keyword evidence="5 8" id="KW-0472">Membrane</keyword>
<feature type="transmembrane region" description="Helical" evidence="8">
    <location>
        <begin position="94"/>
        <end position="118"/>
    </location>
</feature>
<feature type="binding site" evidence="8">
    <location>
        <position position="72"/>
    </location>
    <ligand>
        <name>Na(+)</name>
        <dbReference type="ChEBI" id="CHEBI:29101"/>
        <note>structural</note>
    </ligand>
</feature>
<dbReference type="PATRIC" id="fig|1434104.5.peg.2062"/>
<dbReference type="STRING" id="1434104.MCMEM_1902"/>
<dbReference type="PANTHER" id="PTHR28259">
    <property type="entry name" value="FLUORIDE EXPORT PROTEIN 1-RELATED"/>
    <property type="match status" value="1"/>
</dbReference>
<feature type="transmembrane region" description="Helical" evidence="8">
    <location>
        <begin position="62"/>
        <end position="82"/>
    </location>
</feature>
<keyword evidence="2 8" id="KW-1003">Cell membrane</keyword>
<comment type="subcellular location">
    <subcellularLocation>
        <location evidence="1 8">Cell membrane</location>
        <topology evidence="1 8">Multi-pass membrane protein</topology>
    </subcellularLocation>
</comment>
<comment type="catalytic activity">
    <reaction evidence="7">
        <text>fluoride(in) = fluoride(out)</text>
        <dbReference type="Rhea" id="RHEA:76159"/>
        <dbReference type="ChEBI" id="CHEBI:17051"/>
    </reaction>
    <physiologicalReaction direction="left-to-right" evidence="7">
        <dbReference type="Rhea" id="RHEA:76160"/>
    </physiologicalReaction>
</comment>
<dbReference type="GO" id="GO:0005886">
    <property type="term" value="C:plasma membrane"/>
    <property type="evidence" value="ECO:0007669"/>
    <property type="project" value="UniProtKB-SubCell"/>
</dbReference>
<dbReference type="InterPro" id="IPR003691">
    <property type="entry name" value="FluC"/>
</dbReference>
<keyword evidence="8" id="KW-0406">Ion transport</keyword>
<proteinExistence type="inferred from homology"/>
<dbReference type="HOGENOM" id="CLU_114342_2_3_2"/>
<comment type="similarity">
    <text evidence="6 8">Belongs to the fluoride channel Fluc/FEX (TC 1.A.43) family.</text>
</comment>
<keyword evidence="3 8" id="KW-0812">Transmembrane</keyword>
<keyword evidence="10" id="KW-1185">Reference proteome</keyword>
<evidence type="ECO:0000256" key="2">
    <source>
        <dbReference type="ARBA" id="ARBA00022475"/>
    </source>
</evidence>
<protein>
    <recommendedName>
        <fullName evidence="8">Fluoride-specific ion channel FluC</fullName>
    </recommendedName>
</protein>
<keyword evidence="8" id="KW-0813">Transport</keyword>
<accession>A0A0E3X0Q4</accession>
<keyword evidence="8" id="KW-0915">Sodium</keyword>